<evidence type="ECO:0008006" key="6">
    <source>
        <dbReference type="Google" id="ProtNLM"/>
    </source>
</evidence>
<comment type="caution">
    <text evidence="4">The sequence shown here is derived from an EMBL/GenBank/DDBJ whole genome shotgun (WGS) entry which is preliminary data.</text>
</comment>
<dbReference type="Pfam" id="PF22874">
    <property type="entry name" value="SBE2_M"/>
    <property type="match status" value="1"/>
</dbReference>
<keyword evidence="5" id="KW-1185">Reference proteome</keyword>
<dbReference type="AlphaFoldDB" id="A0A9P8QD48"/>
<feature type="region of interest" description="Disordered" evidence="1">
    <location>
        <begin position="46"/>
        <end position="182"/>
    </location>
</feature>
<feature type="compositionally biased region" description="Polar residues" evidence="1">
    <location>
        <begin position="128"/>
        <end position="137"/>
    </location>
</feature>
<evidence type="ECO:0000259" key="2">
    <source>
        <dbReference type="Pfam" id="PF22874"/>
    </source>
</evidence>
<evidence type="ECO:0000313" key="5">
    <source>
        <dbReference type="Proteomes" id="UP000774326"/>
    </source>
</evidence>
<feature type="compositionally biased region" description="Low complexity" evidence="1">
    <location>
        <begin position="115"/>
        <end position="126"/>
    </location>
</feature>
<dbReference type="Proteomes" id="UP000774326">
    <property type="component" value="Unassembled WGS sequence"/>
</dbReference>
<protein>
    <recommendedName>
        <fullName evidence="6">Rab-GAP TBC domain-containing protein</fullName>
    </recommendedName>
</protein>
<name>A0A9P8QD48_WICPI</name>
<gene>
    <name evidence="4" type="ORF">WICPIJ_001722</name>
</gene>
<dbReference type="Pfam" id="PF22876">
    <property type="entry name" value="SBE2_N"/>
    <property type="match status" value="1"/>
</dbReference>
<dbReference type="InterPro" id="IPR053948">
    <property type="entry name" value="SBE2/SBE22_N"/>
</dbReference>
<reference evidence="4" key="2">
    <citation type="submission" date="2021-01" db="EMBL/GenBank/DDBJ databases">
        <authorList>
            <person name="Schikora-Tamarit M.A."/>
        </authorList>
    </citation>
    <scope>NUCLEOTIDE SEQUENCE</scope>
    <source>
        <strain evidence="4">CBS2887</strain>
    </source>
</reference>
<feature type="compositionally biased region" description="Polar residues" evidence="1">
    <location>
        <begin position="159"/>
        <end position="182"/>
    </location>
</feature>
<feature type="compositionally biased region" description="Low complexity" evidence="1">
    <location>
        <begin position="92"/>
        <end position="106"/>
    </location>
</feature>
<evidence type="ECO:0000313" key="4">
    <source>
        <dbReference type="EMBL" id="KAH3687299.1"/>
    </source>
</evidence>
<feature type="region of interest" description="Disordered" evidence="1">
    <location>
        <begin position="1"/>
        <end position="29"/>
    </location>
</feature>
<feature type="compositionally biased region" description="Polar residues" evidence="1">
    <location>
        <begin position="68"/>
        <end position="82"/>
    </location>
</feature>
<evidence type="ECO:0000256" key="1">
    <source>
        <dbReference type="SAM" id="MobiDB-lite"/>
    </source>
</evidence>
<feature type="compositionally biased region" description="Low complexity" evidence="1">
    <location>
        <begin position="144"/>
        <end position="158"/>
    </location>
</feature>
<accession>A0A9P8QD48</accession>
<dbReference type="EMBL" id="JAEUBG010000872">
    <property type="protein sequence ID" value="KAH3687299.1"/>
    <property type="molecule type" value="Genomic_DNA"/>
</dbReference>
<dbReference type="InterPro" id="IPR053949">
    <property type="entry name" value="SBE2/SBE22_M"/>
</dbReference>
<reference evidence="4" key="1">
    <citation type="journal article" date="2021" name="Open Biol.">
        <title>Shared evolutionary footprints suggest mitochondrial oxidative damage underlies multiple complex I losses in fungi.</title>
        <authorList>
            <person name="Schikora-Tamarit M.A."/>
            <person name="Marcet-Houben M."/>
            <person name="Nosek J."/>
            <person name="Gabaldon T."/>
        </authorList>
    </citation>
    <scope>NUCLEOTIDE SEQUENCE</scope>
    <source>
        <strain evidence="4">CBS2887</strain>
    </source>
</reference>
<dbReference type="OrthoDB" id="289721at2759"/>
<proteinExistence type="predicted"/>
<feature type="domain" description="SBE2/SBE22 middle" evidence="2">
    <location>
        <begin position="289"/>
        <end position="378"/>
    </location>
</feature>
<sequence length="663" mass="74910">MGLSTMMDISKSLPPINEGPSKQSATDLEDIDYNNNKLSVSKLRKVSSTVSFQPPKTPGSLPRRPSDTMINRLNQQTSSNLKVCTLNRPASDDSLSSSSNIASDFSSENEASRNSSITDESISDSTLEVRSSKQQQHPLYLTATSKSHSTSTLVSSQSPIRQSLKVKTSPSITPNHSSTTLNRLTPSQRYRLKRQNSKLTLKNREKLYDDMTAQGLGQDHEDEADLIWNVPFTKGAASIFSSTAGKSSTLINKIFDQSPILMPMSPLPGSVSAPSSPMLNRTTSAKRSFYNLPTEAASISEFYQASSASYFQKQLKERQNSSTNLPSYIQEASQVGLEDTSLVSEEKLHALSSSRPIWLPPKSAGENKKHVQDINQVFEDSVRFEKQLKQKQELQNEKMSKYSKRWMDVSQHSKIYKYSTECRRLVFKTAIPQELRLKIWKSFLERDQPVSSETYNELNAKLQSFKDFPLSKTEEISLLIKPFKKNGTDNLLQTMEHLMKLKMLSSTGLNSNSDHIVLYALLSMNFATMEAFELLTLINEKVFSKTNISKFTSKLQTNHTFKRLLGSEEFKGDLETLSFSQMYQILLNLILNGKTTIVENLLDIFVVYQGEYKPMMAVFVTILRDYHFGFSSLSLLNKSHGVKLYVNEDSSFIERVYSYLKKF</sequence>
<feature type="domain" description="SBE2/SBE22 N-terminal" evidence="3">
    <location>
        <begin position="151"/>
        <end position="246"/>
    </location>
</feature>
<organism evidence="4 5">
    <name type="scientific">Wickerhamomyces pijperi</name>
    <name type="common">Yeast</name>
    <name type="synonym">Pichia pijperi</name>
    <dbReference type="NCBI Taxonomy" id="599730"/>
    <lineage>
        <taxon>Eukaryota</taxon>
        <taxon>Fungi</taxon>
        <taxon>Dikarya</taxon>
        <taxon>Ascomycota</taxon>
        <taxon>Saccharomycotina</taxon>
        <taxon>Saccharomycetes</taxon>
        <taxon>Phaffomycetales</taxon>
        <taxon>Wickerhamomycetaceae</taxon>
        <taxon>Wickerhamomyces</taxon>
    </lineage>
</organism>
<evidence type="ECO:0000259" key="3">
    <source>
        <dbReference type="Pfam" id="PF22876"/>
    </source>
</evidence>